<keyword evidence="2" id="KW-0547">Nucleotide-binding</keyword>
<dbReference type="CDD" id="cd14014">
    <property type="entry name" value="STKc_PknB_like"/>
    <property type="match status" value="1"/>
</dbReference>
<reference evidence="6 7" key="1">
    <citation type="submission" date="2020-08" db="EMBL/GenBank/DDBJ databases">
        <title>Genomic Encyclopedia of Type Strains, Phase IV (KMG-IV): sequencing the most valuable type-strain genomes for metagenomic binning, comparative biology and taxonomic classification.</title>
        <authorList>
            <person name="Goeker M."/>
        </authorList>
    </citation>
    <scope>NUCLEOTIDE SEQUENCE [LARGE SCALE GENOMIC DNA]</scope>
    <source>
        <strain evidence="6 7">DSM 26723</strain>
    </source>
</reference>
<evidence type="ECO:0000256" key="4">
    <source>
        <dbReference type="ARBA" id="ARBA00022840"/>
    </source>
</evidence>
<comment type="caution">
    <text evidence="6">The sequence shown here is derived from an EMBL/GenBank/DDBJ whole genome shotgun (WGS) entry which is preliminary data.</text>
</comment>
<evidence type="ECO:0000259" key="5">
    <source>
        <dbReference type="PROSITE" id="PS50011"/>
    </source>
</evidence>
<dbReference type="Gene3D" id="1.10.510.10">
    <property type="entry name" value="Transferase(Phosphotransferase) domain 1"/>
    <property type="match status" value="1"/>
</dbReference>
<dbReference type="Pfam" id="PF00069">
    <property type="entry name" value="Pkinase"/>
    <property type="match status" value="1"/>
</dbReference>
<name>A0A841HQD1_9GAMM</name>
<dbReference type="SUPFAM" id="SSF56112">
    <property type="entry name" value="Protein kinase-like (PK-like)"/>
    <property type="match status" value="1"/>
</dbReference>
<feature type="domain" description="Protein kinase" evidence="5">
    <location>
        <begin position="162"/>
        <end position="426"/>
    </location>
</feature>
<dbReference type="EMBL" id="JACHHZ010000003">
    <property type="protein sequence ID" value="MBB6094115.1"/>
    <property type="molecule type" value="Genomic_DNA"/>
</dbReference>
<proteinExistence type="predicted"/>
<dbReference type="Proteomes" id="UP000588068">
    <property type="component" value="Unassembled WGS sequence"/>
</dbReference>
<evidence type="ECO:0000256" key="3">
    <source>
        <dbReference type="ARBA" id="ARBA00022777"/>
    </source>
</evidence>
<protein>
    <recommendedName>
        <fullName evidence="5">Protein kinase domain-containing protein</fullName>
    </recommendedName>
</protein>
<dbReference type="InterPro" id="IPR000719">
    <property type="entry name" value="Prot_kinase_dom"/>
</dbReference>
<keyword evidence="7" id="KW-1185">Reference proteome</keyword>
<sequence>MGKHVDQIIEDLRGQSITLDAACQSLLASAQADPAGTRFWNLRVEAAMKDKRITRSVARSLLDALEGFQTDRTVWIDSGMLPPESSRPAPTTADRMRETDRLLNALIERTTHKRVETAHDLAPATPLTGPIEWFDSAAIVAATCHPADPENIVPGSVLKDRYRIVSHLGAGGVGQVFEAVDLLSLGGREKVTVKVVAVNLRHQPAAYAALDAAIRRTQHLIHPNIVGVRSLEQQGDRVFIVMEPLRGRWLSSLIREVRGCGTSHELAWPIISGIANGLAFAHRHGIVHSDLSPHAVFLCDDGTAKIMAFGLVNAVPVSNESLDVLDTLTLRAYTEAYATDPWAQHSQPHPADDLYPLGVIAYEMLTGVHPFQRSSMAIARQKGMTFAPVPGLNSRLKKLIDRCLSFDRRERPQTADRFLKRMQPSLMERVLSAS</sequence>
<accession>A0A841HQD1</accession>
<keyword evidence="3" id="KW-0418">Kinase</keyword>
<organism evidence="6 7">
    <name type="scientific">Povalibacter uvarum</name>
    <dbReference type="NCBI Taxonomy" id="732238"/>
    <lineage>
        <taxon>Bacteria</taxon>
        <taxon>Pseudomonadati</taxon>
        <taxon>Pseudomonadota</taxon>
        <taxon>Gammaproteobacteria</taxon>
        <taxon>Steroidobacterales</taxon>
        <taxon>Steroidobacteraceae</taxon>
        <taxon>Povalibacter</taxon>
    </lineage>
</organism>
<evidence type="ECO:0000256" key="2">
    <source>
        <dbReference type="ARBA" id="ARBA00022741"/>
    </source>
</evidence>
<dbReference type="AlphaFoldDB" id="A0A841HQD1"/>
<dbReference type="PROSITE" id="PS50011">
    <property type="entry name" value="PROTEIN_KINASE_DOM"/>
    <property type="match status" value="1"/>
</dbReference>
<keyword evidence="1" id="KW-0808">Transferase</keyword>
<dbReference type="PANTHER" id="PTHR43289">
    <property type="entry name" value="MITOGEN-ACTIVATED PROTEIN KINASE KINASE KINASE 20-RELATED"/>
    <property type="match status" value="1"/>
</dbReference>
<dbReference type="GO" id="GO:0005524">
    <property type="term" value="F:ATP binding"/>
    <property type="evidence" value="ECO:0007669"/>
    <property type="project" value="UniProtKB-KW"/>
</dbReference>
<evidence type="ECO:0000256" key="1">
    <source>
        <dbReference type="ARBA" id="ARBA00022679"/>
    </source>
</evidence>
<dbReference type="InterPro" id="IPR011009">
    <property type="entry name" value="Kinase-like_dom_sf"/>
</dbReference>
<dbReference type="GO" id="GO:0004674">
    <property type="term" value="F:protein serine/threonine kinase activity"/>
    <property type="evidence" value="ECO:0007669"/>
    <property type="project" value="TreeGrafter"/>
</dbReference>
<dbReference type="Gene3D" id="3.30.200.20">
    <property type="entry name" value="Phosphorylase Kinase, domain 1"/>
    <property type="match status" value="1"/>
</dbReference>
<dbReference type="PANTHER" id="PTHR43289:SF6">
    <property type="entry name" value="SERINE_THREONINE-PROTEIN KINASE NEKL-3"/>
    <property type="match status" value="1"/>
</dbReference>
<dbReference type="RefSeq" id="WP_184333090.1">
    <property type="nucleotide sequence ID" value="NZ_JACHHZ010000003.1"/>
</dbReference>
<gene>
    <name evidence="6" type="ORF">HNQ60_002996</name>
</gene>
<evidence type="ECO:0000313" key="7">
    <source>
        <dbReference type="Proteomes" id="UP000588068"/>
    </source>
</evidence>
<keyword evidence="4" id="KW-0067">ATP-binding</keyword>
<evidence type="ECO:0000313" key="6">
    <source>
        <dbReference type="EMBL" id="MBB6094115.1"/>
    </source>
</evidence>